<evidence type="ECO:0000259" key="16">
    <source>
        <dbReference type="PROSITE" id="PS50880"/>
    </source>
</evidence>
<dbReference type="GO" id="GO:0005737">
    <property type="term" value="C:cytoplasm"/>
    <property type="evidence" value="ECO:0007669"/>
    <property type="project" value="TreeGrafter"/>
</dbReference>
<evidence type="ECO:0000256" key="7">
    <source>
        <dbReference type="ARBA" id="ARBA00022771"/>
    </source>
</evidence>
<dbReference type="InterPro" id="IPR036977">
    <property type="entry name" value="DNA_primase_Znf_CHC2"/>
</dbReference>
<dbReference type="GO" id="GO:0003899">
    <property type="term" value="F:DNA-directed RNA polymerase activity"/>
    <property type="evidence" value="ECO:0007669"/>
    <property type="project" value="UniProtKB-UniRule"/>
</dbReference>
<feature type="zinc finger region" description="CHC2-type" evidence="12 14">
    <location>
        <begin position="39"/>
        <end position="63"/>
    </location>
</feature>
<dbReference type="EMBL" id="CP047897">
    <property type="protein sequence ID" value="QHL88896.1"/>
    <property type="molecule type" value="Genomic_DNA"/>
</dbReference>
<reference evidence="17 18" key="1">
    <citation type="submission" date="2020-01" db="EMBL/GenBank/DDBJ databases">
        <authorList>
            <person name="Kim M."/>
        </authorList>
    </citation>
    <scope>NUCLEOTIDE SEQUENCE [LARGE SCALE GENOMIC DNA]</scope>
    <source>
        <strain evidence="17 18">BT10</strain>
    </source>
</reference>
<gene>
    <name evidence="12 17" type="primary">dnaG</name>
    <name evidence="17" type="ORF">GU926_16260</name>
</gene>
<keyword evidence="11 12" id="KW-0804">Transcription</keyword>
<comment type="subunit">
    <text evidence="12">Monomer. Interacts with DnaB.</text>
</comment>
<dbReference type="Gene3D" id="3.40.1360.10">
    <property type="match status" value="1"/>
</dbReference>
<dbReference type="InterPro" id="IPR030846">
    <property type="entry name" value="DnaG_bac"/>
</dbReference>
<keyword evidence="9" id="KW-0460">Magnesium</keyword>
<keyword evidence="6 12" id="KW-0479">Metal-binding</keyword>
<dbReference type="PANTHER" id="PTHR30313:SF2">
    <property type="entry name" value="DNA PRIMASE"/>
    <property type="match status" value="1"/>
</dbReference>
<dbReference type="KEGG" id="nib:GU926_16260"/>
<comment type="catalytic activity">
    <reaction evidence="12">
        <text>ssDNA + n NTP = ssDNA/pppN(pN)n-1 hybrid + (n-1) diphosphate.</text>
        <dbReference type="EC" id="2.7.7.101"/>
    </reaction>
</comment>
<evidence type="ECO:0000256" key="3">
    <source>
        <dbReference type="ARBA" id="ARBA00022679"/>
    </source>
</evidence>
<name>A0A6P1P3I2_9BACT</name>
<protein>
    <recommendedName>
        <fullName evidence="12 13">DNA primase</fullName>
        <ecNumber evidence="12">2.7.7.101</ecNumber>
    </recommendedName>
</protein>
<evidence type="ECO:0000256" key="2">
    <source>
        <dbReference type="ARBA" id="ARBA00022515"/>
    </source>
</evidence>
<dbReference type="FunFam" id="3.90.580.10:FF:000001">
    <property type="entry name" value="DNA primase"/>
    <property type="match status" value="1"/>
</dbReference>
<dbReference type="NCBIfam" id="TIGR01391">
    <property type="entry name" value="dnaG"/>
    <property type="match status" value="1"/>
</dbReference>
<dbReference type="Pfam" id="PF01807">
    <property type="entry name" value="Zn_ribbon_DnaG"/>
    <property type="match status" value="1"/>
</dbReference>
<comment type="function">
    <text evidence="12 13">RNA polymerase that catalyzes the synthesis of short RNA molecules used as primers for DNA polymerase during DNA replication.</text>
</comment>
<comment type="domain">
    <text evidence="12">Contains an N-terminal zinc-binding domain, a central core domain that contains the primase activity, and a C-terminal DnaB-binding domain.</text>
</comment>
<dbReference type="SUPFAM" id="SSF57783">
    <property type="entry name" value="Zinc beta-ribbon"/>
    <property type="match status" value="1"/>
</dbReference>
<evidence type="ECO:0000256" key="8">
    <source>
        <dbReference type="ARBA" id="ARBA00022833"/>
    </source>
</evidence>
<feature type="compositionally biased region" description="Low complexity" evidence="15">
    <location>
        <begin position="446"/>
        <end position="460"/>
    </location>
</feature>
<dbReference type="InterPro" id="IPR037068">
    <property type="entry name" value="DNA_primase_core_N_sf"/>
</dbReference>
<keyword evidence="5 12" id="KW-0235">DNA replication</keyword>
<dbReference type="InterPro" id="IPR019475">
    <property type="entry name" value="DNA_primase_DnaB-bd"/>
</dbReference>
<dbReference type="PANTHER" id="PTHR30313">
    <property type="entry name" value="DNA PRIMASE"/>
    <property type="match status" value="1"/>
</dbReference>
<evidence type="ECO:0000313" key="17">
    <source>
        <dbReference type="EMBL" id="QHL88896.1"/>
    </source>
</evidence>
<dbReference type="AlphaFoldDB" id="A0A6P1P3I2"/>
<dbReference type="RefSeq" id="WP_160693723.1">
    <property type="nucleotide sequence ID" value="NZ_CP047897.1"/>
</dbReference>
<keyword evidence="10 12" id="KW-0238">DNA-binding</keyword>
<evidence type="ECO:0000256" key="12">
    <source>
        <dbReference type="HAMAP-Rule" id="MF_00974"/>
    </source>
</evidence>
<evidence type="ECO:0000256" key="5">
    <source>
        <dbReference type="ARBA" id="ARBA00022705"/>
    </source>
</evidence>
<sequence length="662" mass="74710">MALIKKEVVDQIIQQADIVEVVGDFVSLKKKGQNLWAPCPFHYEKSPSFSVAPNKGIYKCFGCGKAGNAVQFIMDIEGTSYVEALKYLAKKYSIDIEEDTSPAAVQAQNEKDSLFIISDFAKEYYVKALHKNDEGQSIGAPYFKQRGLSAATIQKFELGYSLDSWDDFTKAALEKGFQLKYLEETGLTIVKQEEGKQYDRFRGRVMFPIHNVSGRTIGFGARTLKSNDKKSPKYVNSPESPIYHKSDVLYGMFQAKQAIRQEDVCYLVEGYLDVLSLHQGGIENVVASSGTSLTENQIKLIGRYTKNITVLYDGDPAGIKASLRGIDLILEGGLNVDVVLFSDGDDPDSYIRKVGDTKFKEYLKAHSQDFISFKSELYAQEARNNPVKKAEAIREMVVSIAKIPDAIKRSVFLKQCSIQFGIDEQVLISEYNKIHLAEQKSSKPTPGSAPSAFSPGSYSPGSFEEMAAEAEAAAAAEAEAYEQENQTEDTSTLIKTREREVIRLILNYADKEVEEGLTTSQFMLGELEDIEFQTPIYKRLFDMCRIKLEQGFMPTAAEFMQHEEKEIRNEVIDLVSEKYELSEGWATHEIFVPREVDLIQYGSEREVLRLKWRNVQAMIREHMNSLQTLQDPQELDKVLRTIKALKDFEKQIGDMLGIVVNR</sequence>
<dbReference type="GO" id="GO:0008270">
    <property type="term" value="F:zinc ion binding"/>
    <property type="evidence" value="ECO:0007669"/>
    <property type="project" value="UniProtKB-UniRule"/>
</dbReference>
<dbReference type="InterPro" id="IPR006295">
    <property type="entry name" value="DNA_primase_DnaG"/>
</dbReference>
<evidence type="ECO:0000256" key="11">
    <source>
        <dbReference type="ARBA" id="ARBA00023163"/>
    </source>
</evidence>
<dbReference type="Pfam" id="PF13155">
    <property type="entry name" value="Toprim_2"/>
    <property type="match status" value="1"/>
</dbReference>
<dbReference type="InterPro" id="IPR002694">
    <property type="entry name" value="Znf_CHC2"/>
</dbReference>
<keyword evidence="1 12" id="KW-0240">DNA-directed RNA polymerase</keyword>
<dbReference type="PIRSF" id="PIRSF002811">
    <property type="entry name" value="DnaG"/>
    <property type="match status" value="1"/>
</dbReference>
<feature type="region of interest" description="Disordered" evidence="15">
    <location>
        <begin position="439"/>
        <end position="460"/>
    </location>
</feature>
<evidence type="ECO:0000256" key="14">
    <source>
        <dbReference type="PIRSR" id="PIRSR002811-1"/>
    </source>
</evidence>
<dbReference type="SMART" id="SM00400">
    <property type="entry name" value="ZnF_CHCC"/>
    <property type="match status" value="1"/>
</dbReference>
<evidence type="ECO:0000256" key="6">
    <source>
        <dbReference type="ARBA" id="ARBA00022723"/>
    </source>
</evidence>
<keyword evidence="18" id="KW-1185">Reference proteome</keyword>
<evidence type="ECO:0000256" key="13">
    <source>
        <dbReference type="PIRNR" id="PIRNR002811"/>
    </source>
</evidence>
<dbReference type="SMART" id="SM00493">
    <property type="entry name" value="TOPRIM"/>
    <property type="match status" value="1"/>
</dbReference>
<evidence type="ECO:0000256" key="4">
    <source>
        <dbReference type="ARBA" id="ARBA00022695"/>
    </source>
</evidence>
<dbReference type="Gene3D" id="3.90.580.10">
    <property type="entry name" value="Zinc finger, CHC2-type domain"/>
    <property type="match status" value="1"/>
</dbReference>
<evidence type="ECO:0000256" key="10">
    <source>
        <dbReference type="ARBA" id="ARBA00023125"/>
    </source>
</evidence>
<evidence type="ECO:0000256" key="9">
    <source>
        <dbReference type="ARBA" id="ARBA00022842"/>
    </source>
</evidence>
<keyword evidence="8 12" id="KW-0862">Zinc</keyword>
<dbReference type="PROSITE" id="PS50880">
    <property type="entry name" value="TOPRIM"/>
    <property type="match status" value="1"/>
</dbReference>
<accession>A0A6P1P3I2</accession>
<feature type="region of interest" description="Disordered" evidence="15">
    <location>
        <begin position="474"/>
        <end position="493"/>
    </location>
</feature>
<dbReference type="SUPFAM" id="SSF56731">
    <property type="entry name" value="DNA primase core"/>
    <property type="match status" value="1"/>
</dbReference>
<keyword evidence="2 12" id="KW-0639">Primosome</keyword>
<keyword evidence="3 12" id="KW-0808">Transferase</keyword>
<dbReference type="Proteomes" id="UP000464214">
    <property type="component" value="Chromosome"/>
</dbReference>
<evidence type="ECO:0000313" key="18">
    <source>
        <dbReference type="Proteomes" id="UP000464214"/>
    </source>
</evidence>
<keyword evidence="7 12" id="KW-0863">Zinc-finger</keyword>
<proteinExistence type="inferred from homology"/>
<dbReference type="Pfam" id="PF10410">
    <property type="entry name" value="DnaB_bind"/>
    <property type="match status" value="1"/>
</dbReference>
<dbReference type="GO" id="GO:1990077">
    <property type="term" value="C:primosome complex"/>
    <property type="evidence" value="ECO:0007669"/>
    <property type="project" value="UniProtKB-KW"/>
</dbReference>
<dbReference type="InterPro" id="IPR034151">
    <property type="entry name" value="TOPRIM_DnaG_bac"/>
</dbReference>
<dbReference type="InterPro" id="IPR013264">
    <property type="entry name" value="DNAG_N"/>
</dbReference>
<evidence type="ECO:0000256" key="15">
    <source>
        <dbReference type="SAM" id="MobiDB-lite"/>
    </source>
</evidence>
<dbReference type="EC" id="2.7.7.101" evidence="12"/>
<comment type="similarity">
    <text evidence="12 13">Belongs to the DnaG primase family.</text>
</comment>
<dbReference type="CDD" id="cd03364">
    <property type="entry name" value="TOPRIM_DnaG_primases"/>
    <property type="match status" value="1"/>
</dbReference>
<evidence type="ECO:0000256" key="1">
    <source>
        <dbReference type="ARBA" id="ARBA00022478"/>
    </source>
</evidence>
<dbReference type="Pfam" id="PF08275">
    <property type="entry name" value="DNAG_N"/>
    <property type="match status" value="1"/>
</dbReference>
<dbReference type="GO" id="GO:0003677">
    <property type="term" value="F:DNA binding"/>
    <property type="evidence" value="ECO:0007669"/>
    <property type="project" value="UniProtKB-KW"/>
</dbReference>
<dbReference type="InterPro" id="IPR006171">
    <property type="entry name" value="TOPRIM_dom"/>
</dbReference>
<feature type="domain" description="Toprim" evidence="16">
    <location>
        <begin position="263"/>
        <end position="344"/>
    </location>
</feature>
<keyword evidence="4 12" id="KW-0548">Nucleotidyltransferase</keyword>
<organism evidence="17 18">
    <name type="scientific">Nibribacter ruber</name>
    <dbReference type="NCBI Taxonomy" id="2698458"/>
    <lineage>
        <taxon>Bacteria</taxon>
        <taxon>Pseudomonadati</taxon>
        <taxon>Bacteroidota</taxon>
        <taxon>Cytophagia</taxon>
        <taxon>Cytophagales</taxon>
        <taxon>Hymenobacteraceae</taxon>
        <taxon>Nibribacter</taxon>
    </lineage>
</organism>
<dbReference type="GO" id="GO:0006269">
    <property type="term" value="P:DNA replication, synthesis of primer"/>
    <property type="evidence" value="ECO:0007669"/>
    <property type="project" value="UniProtKB-UniRule"/>
</dbReference>
<dbReference type="GO" id="GO:0000428">
    <property type="term" value="C:DNA-directed RNA polymerase complex"/>
    <property type="evidence" value="ECO:0007669"/>
    <property type="project" value="UniProtKB-KW"/>
</dbReference>
<dbReference type="InterPro" id="IPR050219">
    <property type="entry name" value="DnaG_primase"/>
</dbReference>
<dbReference type="HAMAP" id="MF_00974">
    <property type="entry name" value="DNA_primase_DnaG"/>
    <property type="match status" value="1"/>
</dbReference>
<dbReference type="Gene3D" id="3.90.980.10">
    <property type="entry name" value="DNA primase, catalytic core, N-terminal domain"/>
    <property type="match status" value="1"/>
</dbReference>
<comment type="cofactor">
    <cofactor evidence="12 13 14">
        <name>Zn(2+)</name>
        <dbReference type="ChEBI" id="CHEBI:29105"/>
    </cofactor>
    <text evidence="12 13 14">Binds 1 zinc ion per monomer.</text>
</comment>